<reference evidence="1" key="2">
    <citation type="journal article" date="2022" name="New Phytol.">
        <title>Evolutionary transition to the ectomycorrhizal habit in the genomes of a hyperdiverse lineage of mushroom-forming fungi.</title>
        <authorList>
            <person name="Looney B."/>
            <person name="Miyauchi S."/>
            <person name="Morin E."/>
            <person name="Drula E."/>
            <person name="Courty P.E."/>
            <person name="Kohler A."/>
            <person name="Kuo A."/>
            <person name="LaButti K."/>
            <person name="Pangilinan J."/>
            <person name="Lipzen A."/>
            <person name="Riley R."/>
            <person name="Andreopoulos W."/>
            <person name="He G."/>
            <person name="Johnson J."/>
            <person name="Nolan M."/>
            <person name="Tritt A."/>
            <person name="Barry K.W."/>
            <person name="Grigoriev I.V."/>
            <person name="Nagy L.G."/>
            <person name="Hibbett D."/>
            <person name="Henrissat B."/>
            <person name="Matheny P.B."/>
            <person name="Labbe J."/>
            <person name="Martin F.M."/>
        </authorList>
    </citation>
    <scope>NUCLEOTIDE SEQUENCE</scope>
    <source>
        <strain evidence="1">EC-137</strain>
    </source>
</reference>
<evidence type="ECO:0000313" key="1">
    <source>
        <dbReference type="EMBL" id="KAI0027029.1"/>
    </source>
</evidence>
<dbReference type="Proteomes" id="UP000814128">
    <property type="component" value="Unassembled WGS sequence"/>
</dbReference>
<name>A0ACB8Q5U1_9AGAM</name>
<keyword evidence="2" id="KW-1185">Reference proteome</keyword>
<protein>
    <submittedName>
        <fullName evidence="1">Uncharacterized protein</fullName>
    </submittedName>
</protein>
<comment type="caution">
    <text evidence="1">The sequence shown here is derived from an EMBL/GenBank/DDBJ whole genome shotgun (WGS) entry which is preliminary data.</text>
</comment>
<dbReference type="EMBL" id="MU274038">
    <property type="protein sequence ID" value="KAI0027029.1"/>
    <property type="molecule type" value="Genomic_DNA"/>
</dbReference>
<organism evidence="1 2">
    <name type="scientific">Vararia minispora EC-137</name>
    <dbReference type="NCBI Taxonomy" id="1314806"/>
    <lineage>
        <taxon>Eukaryota</taxon>
        <taxon>Fungi</taxon>
        <taxon>Dikarya</taxon>
        <taxon>Basidiomycota</taxon>
        <taxon>Agaricomycotina</taxon>
        <taxon>Agaricomycetes</taxon>
        <taxon>Russulales</taxon>
        <taxon>Lachnocladiaceae</taxon>
        <taxon>Vararia</taxon>
    </lineage>
</organism>
<proteinExistence type="predicted"/>
<evidence type="ECO:0000313" key="2">
    <source>
        <dbReference type="Proteomes" id="UP000814128"/>
    </source>
</evidence>
<accession>A0ACB8Q5U1</accession>
<sequence>MSRATVDEWTALTLQMTASLELRQLSGGGWDQPLATGIETTLALLSALRAALKAGKNVSQKECTARVPKEVFDKILKYAMTQAPIAVRSGGVADLGWVKLSHVCRAWRYFALSNEEAWTSSVGQLPRATTVFQERAGSSPIDVIIAGDRPLLLSQPQAFSPADEGSVSIILEDLDFAQVRSLVLTDGHARAYPYAKKLSSQSPQTLSRLSDLSLFLTSGRCRLKATNLKTLKLRNCFMGLCYWSLTSVDIEYDGWLLPQPRASTVTTALLGCRALVNLRLHNCLCPVAADEVAQAQWQANDLDITELLALECLSLKGPAHSLEGLLLLLWFPPEAVIHMDACVSSDGAPDIMRLLARACHGSLSQDFVTVSIDHDNRFSQQLTRVRMWKEASMVDLFPAIRFGWSSKVLSPSPHFDVTLKSDSVKSLALTLPSSEYSAEAVRGWVEILERFPKLAALFPKHQVLRALDVFEPGAEHRMRAVVSNLSAA</sequence>
<gene>
    <name evidence="1" type="ORF">K488DRAFT_74875</name>
</gene>
<reference evidence="1" key="1">
    <citation type="submission" date="2021-02" db="EMBL/GenBank/DDBJ databases">
        <authorList>
            <consortium name="DOE Joint Genome Institute"/>
            <person name="Ahrendt S."/>
            <person name="Looney B.P."/>
            <person name="Miyauchi S."/>
            <person name="Morin E."/>
            <person name="Drula E."/>
            <person name="Courty P.E."/>
            <person name="Chicoki N."/>
            <person name="Fauchery L."/>
            <person name="Kohler A."/>
            <person name="Kuo A."/>
            <person name="Labutti K."/>
            <person name="Pangilinan J."/>
            <person name="Lipzen A."/>
            <person name="Riley R."/>
            <person name="Andreopoulos W."/>
            <person name="He G."/>
            <person name="Johnson J."/>
            <person name="Barry K.W."/>
            <person name="Grigoriev I.V."/>
            <person name="Nagy L."/>
            <person name="Hibbett D."/>
            <person name="Henrissat B."/>
            <person name="Matheny P.B."/>
            <person name="Labbe J."/>
            <person name="Martin F."/>
        </authorList>
    </citation>
    <scope>NUCLEOTIDE SEQUENCE</scope>
    <source>
        <strain evidence="1">EC-137</strain>
    </source>
</reference>